<evidence type="ECO:0000313" key="2">
    <source>
        <dbReference type="Proteomes" id="UP000192940"/>
    </source>
</evidence>
<name>A0A1X7GM45_9BACL</name>
<evidence type="ECO:0000313" key="1">
    <source>
        <dbReference type="EMBL" id="SMF71660.1"/>
    </source>
</evidence>
<dbReference type="InterPro" id="IPR019658">
    <property type="entry name" value="DUF2515"/>
</dbReference>
<proteinExistence type="predicted"/>
<reference evidence="1 2" key="1">
    <citation type="submission" date="2017-04" db="EMBL/GenBank/DDBJ databases">
        <authorList>
            <person name="Afonso C.L."/>
            <person name="Miller P.J."/>
            <person name="Scott M.A."/>
            <person name="Spackman E."/>
            <person name="Goraichik I."/>
            <person name="Dimitrov K.M."/>
            <person name="Suarez D.L."/>
            <person name="Swayne D.E."/>
        </authorList>
    </citation>
    <scope>NUCLEOTIDE SEQUENCE [LARGE SCALE GENOMIC DNA]</scope>
    <source>
        <strain evidence="1 2">N3/975</strain>
    </source>
</reference>
<sequence length="452" mass="52787">MSHSKGFKTGRQSIWSLLFSVPRAAAEAFGGLTAAWIASSELRRYPKDLAWNEGAARSITCLLDKTAEGCQRERAGQTMRFDPLLRDSTAENNLGQLPAQDHLLIQRIHEAVTEANKSNITRTRAYLEFYEDYPEIHWALLAHMVSRNAGWNMSDLQSGLMSDLTDNRFKSHLYRFLERCNALIFQDAYPQLLLYKFSKQKEQSYFHLLPYFHVSAFMSPFWERFWIDRNSSLLTVALIINEQNYIENRVVRHPYFRKNVLDAPSFQLHELARLNQIIFPLGDTRCRHDLFKQSILPLRPLVGLTMKHFDDPSTRIKAGKSLYAMLFGYEDIYRGVFKYVHCSPHLGSRSEYWPALFTTQRNKTMNSLVESKELLQSEWLTNGHQLYSPLLEDVWHDTEYEPIPRFDWFQEPTMLRHLSKPIRPFLVDMTHAHRTALERTAFAHDLSGHLNP</sequence>
<keyword evidence="2" id="KW-1185">Reference proteome</keyword>
<dbReference type="AlphaFoldDB" id="A0A1X7GM45"/>
<organism evidence="1 2">
    <name type="scientific">Paenibacillus uliginis N3/975</name>
    <dbReference type="NCBI Taxonomy" id="1313296"/>
    <lineage>
        <taxon>Bacteria</taxon>
        <taxon>Bacillati</taxon>
        <taxon>Bacillota</taxon>
        <taxon>Bacilli</taxon>
        <taxon>Bacillales</taxon>
        <taxon>Paenibacillaceae</taxon>
        <taxon>Paenibacillus</taxon>
    </lineage>
</organism>
<dbReference type="RefSeq" id="WP_208917835.1">
    <property type="nucleotide sequence ID" value="NZ_LT840184.1"/>
</dbReference>
<accession>A0A1X7GM45</accession>
<dbReference type="EMBL" id="LT840184">
    <property type="protein sequence ID" value="SMF71660.1"/>
    <property type="molecule type" value="Genomic_DNA"/>
</dbReference>
<dbReference type="Proteomes" id="UP000192940">
    <property type="component" value="Chromosome I"/>
</dbReference>
<gene>
    <name evidence="1" type="ORF">SAMN05661091_0775</name>
</gene>
<dbReference type="Pfam" id="PF10720">
    <property type="entry name" value="DUF2515"/>
    <property type="match status" value="1"/>
</dbReference>
<protein>
    <recommendedName>
        <fullName evidence="3">DUF2515 domain-containing protein</fullName>
    </recommendedName>
</protein>
<evidence type="ECO:0008006" key="3">
    <source>
        <dbReference type="Google" id="ProtNLM"/>
    </source>
</evidence>
<dbReference type="STRING" id="1313296.SAMN05661091_0775"/>